<dbReference type="Proteomes" id="UP000325295">
    <property type="component" value="Chromosome"/>
</dbReference>
<evidence type="ECO:0000259" key="3">
    <source>
        <dbReference type="SMART" id="SM00849"/>
    </source>
</evidence>
<sequence length="227" mass="24845">MKIIYHGHSCVELQLQNGLHLIFDPFITNNPQTDITVDYPVDFIFVSHGHSHHNGDMITLSKKNKAPIIAVPELTYYAEKESAITYPINLGGSANLPFGFVKMMHAQHSSSINVDGKLKYAGDAAGFLIKADNKTIFFAGDTSNFGDMAIFGKAFDIDVAFLPIGGRFTMGPAEAAICATRLNSKYVVPIHYNTFPEIQQNPDDLVTKLPQGVVKILTPGQNGTFDI</sequence>
<protein>
    <recommendedName>
        <fullName evidence="2">UPF0173 metal-dependent hydrolase F0161_10355</fullName>
    </recommendedName>
</protein>
<keyword evidence="1 2" id="KW-0378">Hydrolase</keyword>
<dbReference type="HAMAP" id="MF_00457">
    <property type="entry name" value="UPF0173"/>
    <property type="match status" value="1"/>
</dbReference>
<feature type="domain" description="Metallo-beta-lactamase" evidence="3">
    <location>
        <begin position="7"/>
        <end position="191"/>
    </location>
</feature>
<dbReference type="PANTHER" id="PTHR43546">
    <property type="entry name" value="UPF0173 METAL-DEPENDENT HYDROLASE MJ1163-RELATED"/>
    <property type="match status" value="1"/>
</dbReference>
<evidence type="ECO:0000313" key="4">
    <source>
        <dbReference type="EMBL" id="QER68202.1"/>
    </source>
</evidence>
<evidence type="ECO:0000313" key="5">
    <source>
        <dbReference type="Proteomes" id="UP000325295"/>
    </source>
</evidence>
<comment type="similarity">
    <text evidence="2">Belongs to the UPF0173 family.</text>
</comment>
<dbReference type="GO" id="GO:0016787">
    <property type="term" value="F:hydrolase activity"/>
    <property type="evidence" value="ECO:0007669"/>
    <property type="project" value="UniProtKB-UniRule"/>
</dbReference>
<dbReference type="InterPro" id="IPR022877">
    <property type="entry name" value="UPF0173"/>
</dbReference>
<dbReference type="EMBL" id="CP043939">
    <property type="protein sequence ID" value="QER68202.1"/>
    <property type="molecule type" value="Genomic_DNA"/>
</dbReference>
<dbReference type="SUPFAM" id="SSF56281">
    <property type="entry name" value="Metallo-hydrolase/oxidoreductase"/>
    <property type="match status" value="1"/>
</dbReference>
<name>A0A5P1X2S2_9LACO</name>
<accession>A0A5P1X2S2</accession>
<dbReference type="PANTHER" id="PTHR43546:SF3">
    <property type="entry name" value="UPF0173 METAL-DEPENDENT HYDROLASE MJ1163"/>
    <property type="match status" value="1"/>
</dbReference>
<dbReference type="Gene3D" id="3.60.15.10">
    <property type="entry name" value="Ribonuclease Z/Hydroxyacylglutathione hydrolase-like"/>
    <property type="match status" value="1"/>
</dbReference>
<evidence type="ECO:0000256" key="1">
    <source>
        <dbReference type="ARBA" id="ARBA00022801"/>
    </source>
</evidence>
<gene>
    <name evidence="4" type="ORF">F0161_10355</name>
</gene>
<dbReference type="OrthoDB" id="9789133at2"/>
<dbReference type="RefSeq" id="WP_150204523.1">
    <property type="nucleotide sequence ID" value="NZ_CP043939.1"/>
</dbReference>
<dbReference type="InterPro" id="IPR001279">
    <property type="entry name" value="Metallo-B-lactamas"/>
</dbReference>
<proteinExistence type="inferred from homology"/>
<dbReference type="NCBIfam" id="NF001911">
    <property type="entry name" value="PRK00685.1"/>
    <property type="match status" value="1"/>
</dbReference>
<dbReference type="Pfam" id="PF12706">
    <property type="entry name" value="Lactamase_B_2"/>
    <property type="match status" value="1"/>
</dbReference>
<dbReference type="InterPro" id="IPR036866">
    <property type="entry name" value="RibonucZ/Hydroxyglut_hydro"/>
</dbReference>
<dbReference type="KEGG" id="lnn:F0161_10355"/>
<dbReference type="InterPro" id="IPR050114">
    <property type="entry name" value="UPF0173_UPF0282_UlaG_hydrolase"/>
</dbReference>
<dbReference type="AlphaFoldDB" id="A0A5P1X2S2"/>
<dbReference type="SMART" id="SM00849">
    <property type="entry name" value="Lactamase_B"/>
    <property type="match status" value="1"/>
</dbReference>
<reference evidence="4 5" key="1">
    <citation type="submission" date="2019-09" db="EMBL/GenBank/DDBJ databases">
        <title>Complete Genome Sequence of Lactobacillus nenjiangensis SH-Y15, isolated from sauerkraut.</title>
        <authorList>
            <person name="Yang H."/>
        </authorList>
    </citation>
    <scope>NUCLEOTIDE SEQUENCE [LARGE SCALE GENOMIC DNA]</scope>
    <source>
        <strain evidence="4 5">SH-Y15</strain>
    </source>
</reference>
<keyword evidence="5" id="KW-1185">Reference proteome</keyword>
<evidence type="ECO:0000256" key="2">
    <source>
        <dbReference type="HAMAP-Rule" id="MF_00457"/>
    </source>
</evidence>
<organism evidence="4 5">
    <name type="scientific">Paucilactobacillus nenjiangensis</name>
    <dbReference type="NCBI Taxonomy" id="1296540"/>
    <lineage>
        <taxon>Bacteria</taxon>
        <taxon>Bacillati</taxon>
        <taxon>Bacillota</taxon>
        <taxon>Bacilli</taxon>
        <taxon>Lactobacillales</taxon>
        <taxon>Lactobacillaceae</taxon>
        <taxon>Paucilactobacillus</taxon>
    </lineage>
</organism>